<organism evidence="7 8">
    <name type="scientific">Hydrogenispora ethanolica</name>
    <dbReference type="NCBI Taxonomy" id="1082276"/>
    <lineage>
        <taxon>Bacteria</taxon>
        <taxon>Bacillati</taxon>
        <taxon>Bacillota</taxon>
        <taxon>Hydrogenispora</taxon>
    </lineage>
</organism>
<dbReference type="SUPFAM" id="SSF53067">
    <property type="entry name" value="Actin-like ATPase domain"/>
    <property type="match status" value="2"/>
</dbReference>
<feature type="domain" description="Carbohydrate kinase FGGY N-terminal" evidence="5">
    <location>
        <begin position="5"/>
        <end position="250"/>
    </location>
</feature>
<proteinExistence type="inferred from homology"/>
<dbReference type="GO" id="GO:0016773">
    <property type="term" value="F:phosphotransferase activity, alcohol group as acceptor"/>
    <property type="evidence" value="ECO:0007669"/>
    <property type="project" value="InterPro"/>
</dbReference>
<dbReference type="GO" id="GO:0005975">
    <property type="term" value="P:carbohydrate metabolic process"/>
    <property type="evidence" value="ECO:0007669"/>
    <property type="project" value="InterPro"/>
</dbReference>
<dbReference type="InterPro" id="IPR018483">
    <property type="entry name" value="Carb_kinase_FGGY_CS"/>
</dbReference>
<dbReference type="CDD" id="cd07804">
    <property type="entry name" value="ASKHA_NBD_FGGY_RrXK-like"/>
    <property type="match status" value="1"/>
</dbReference>
<evidence type="ECO:0000259" key="5">
    <source>
        <dbReference type="Pfam" id="PF00370"/>
    </source>
</evidence>
<evidence type="ECO:0000259" key="6">
    <source>
        <dbReference type="Pfam" id="PF02782"/>
    </source>
</evidence>
<dbReference type="AlphaFoldDB" id="A0A4R1R8L6"/>
<dbReference type="Gene3D" id="3.30.420.40">
    <property type="match status" value="2"/>
</dbReference>
<dbReference type="RefSeq" id="WP_132016081.1">
    <property type="nucleotide sequence ID" value="NZ_SLUN01000030.1"/>
</dbReference>
<keyword evidence="2 4" id="KW-0808">Transferase</keyword>
<evidence type="ECO:0000256" key="4">
    <source>
        <dbReference type="RuleBase" id="RU003733"/>
    </source>
</evidence>
<evidence type="ECO:0000256" key="2">
    <source>
        <dbReference type="ARBA" id="ARBA00022679"/>
    </source>
</evidence>
<comment type="similarity">
    <text evidence="1 4">Belongs to the FGGY kinase family.</text>
</comment>
<evidence type="ECO:0000313" key="8">
    <source>
        <dbReference type="Proteomes" id="UP000295008"/>
    </source>
</evidence>
<gene>
    <name evidence="7" type="ORF">EDC14_103060</name>
</gene>
<dbReference type="Proteomes" id="UP000295008">
    <property type="component" value="Unassembled WGS sequence"/>
</dbReference>
<name>A0A4R1R8L6_HYDET</name>
<comment type="caution">
    <text evidence="7">The sequence shown here is derived from an EMBL/GenBank/DDBJ whole genome shotgun (WGS) entry which is preliminary data.</text>
</comment>
<dbReference type="InterPro" id="IPR043129">
    <property type="entry name" value="ATPase_NBD"/>
</dbReference>
<dbReference type="InterPro" id="IPR050406">
    <property type="entry name" value="FGGY_Carb_Kinase"/>
</dbReference>
<dbReference type="EMBL" id="SLUN01000030">
    <property type="protein sequence ID" value="TCL61958.1"/>
    <property type="molecule type" value="Genomic_DNA"/>
</dbReference>
<dbReference type="PANTHER" id="PTHR43095">
    <property type="entry name" value="SUGAR KINASE"/>
    <property type="match status" value="1"/>
</dbReference>
<dbReference type="GO" id="GO:0016301">
    <property type="term" value="F:kinase activity"/>
    <property type="evidence" value="ECO:0007669"/>
    <property type="project" value="UniProtKB-KW"/>
</dbReference>
<dbReference type="PIRSF" id="PIRSF000538">
    <property type="entry name" value="GlpK"/>
    <property type="match status" value="1"/>
</dbReference>
<sequence>MEKKYLLGVDIGTYESKGVIAAVDGTVVATGVRPHELAIPRQGWAEHDAETVWWGDFCAIVWELLRESGLDPAELAAVGCSAIGPDMLPLDRMGRPLRAAVLYGIDTRATAEIATLERQLGRETIFERCGNYLSTQSVGPKILWLKNQEPEHYRQAYKLVTGTSFLVARLTGNYVVDHYTAAAGFTPLYDTRSRGWAADLCRPIVAPDKLPEVAWTTDIAGTVTGTAAEQTGLAPGTPVIVGTCDAAAEAVSTGVVAPGQMMLMYGSTVFLVEVLDRPLIDARLWAAPYLFPGTYCLTAGMATAGSLTRWFRDNLARELVAAEEAAGINAYAELARQAAAIPPGAEGLVVLPYFSGERTPINDPQARGLIFGLTLAHRREHLYRAVLEGIGHGIRHHLDILAEIGAAPETITAVGGGTKNPLWLQIVSDICGAAQQVPAVTVGAAYGDAFLAGLGAGVFSSYAAIADWVKRGPAVRPNPQYAARYRQYHELYLNLYCQNQAAMHAIQSLL</sequence>
<dbReference type="InterPro" id="IPR018485">
    <property type="entry name" value="FGGY_C"/>
</dbReference>
<keyword evidence="8" id="KW-1185">Reference proteome</keyword>
<evidence type="ECO:0000256" key="1">
    <source>
        <dbReference type="ARBA" id="ARBA00009156"/>
    </source>
</evidence>
<dbReference type="PROSITE" id="PS00445">
    <property type="entry name" value="FGGY_KINASES_2"/>
    <property type="match status" value="1"/>
</dbReference>
<dbReference type="Pfam" id="PF02782">
    <property type="entry name" value="FGGY_C"/>
    <property type="match status" value="1"/>
</dbReference>
<evidence type="ECO:0000313" key="7">
    <source>
        <dbReference type="EMBL" id="TCL61958.1"/>
    </source>
</evidence>
<dbReference type="PANTHER" id="PTHR43095:SF5">
    <property type="entry name" value="XYLULOSE KINASE"/>
    <property type="match status" value="1"/>
</dbReference>
<dbReference type="Pfam" id="PF00370">
    <property type="entry name" value="FGGY_N"/>
    <property type="match status" value="1"/>
</dbReference>
<protein>
    <submittedName>
        <fullName evidence="7">Xylulokinase</fullName>
    </submittedName>
</protein>
<dbReference type="InterPro" id="IPR018484">
    <property type="entry name" value="FGGY_N"/>
</dbReference>
<keyword evidence="3 4" id="KW-0418">Kinase</keyword>
<dbReference type="InterPro" id="IPR000577">
    <property type="entry name" value="Carb_kinase_FGGY"/>
</dbReference>
<dbReference type="OrthoDB" id="9805576at2"/>
<accession>A0A4R1R8L6</accession>
<evidence type="ECO:0000256" key="3">
    <source>
        <dbReference type="ARBA" id="ARBA00022777"/>
    </source>
</evidence>
<feature type="domain" description="Carbohydrate kinase FGGY C-terminal" evidence="6">
    <location>
        <begin position="265"/>
        <end position="454"/>
    </location>
</feature>
<reference evidence="7 8" key="1">
    <citation type="submission" date="2019-03" db="EMBL/GenBank/DDBJ databases">
        <title>Genomic Encyclopedia of Type Strains, Phase IV (KMG-IV): sequencing the most valuable type-strain genomes for metagenomic binning, comparative biology and taxonomic classification.</title>
        <authorList>
            <person name="Goeker M."/>
        </authorList>
    </citation>
    <scope>NUCLEOTIDE SEQUENCE [LARGE SCALE GENOMIC DNA]</scope>
    <source>
        <strain evidence="7 8">LX-B</strain>
    </source>
</reference>